<dbReference type="InterPro" id="IPR005656">
    <property type="entry name" value="MmgE_PrpD"/>
</dbReference>
<accession>A0A840XJ81</accession>
<evidence type="ECO:0000259" key="3">
    <source>
        <dbReference type="Pfam" id="PF19305"/>
    </source>
</evidence>
<dbReference type="Pfam" id="PF03972">
    <property type="entry name" value="MmgE_PrpD_N"/>
    <property type="match status" value="1"/>
</dbReference>
<protein>
    <submittedName>
        <fullName evidence="4">2-methylcitrate dehydratase PrpD</fullName>
    </submittedName>
</protein>
<comment type="caution">
    <text evidence="4">The sequence shown here is derived from an EMBL/GenBank/DDBJ whole genome shotgun (WGS) entry which is preliminary data.</text>
</comment>
<dbReference type="Gene3D" id="1.10.4100.10">
    <property type="entry name" value="2-methylcitrate dehydratase PrpD"/>
    <property type="match status" value="1"/>
</dbReference>
<dbReference type="InterPro" id="IPR045336">
    <property type="entry name" value="MmgE_PrpD_N"/>
</dbReference>
<sequence>MTNPLLVLADHAASWRAREMPADVAHHARRVLVDWFAATLPGCSRPPATLIAAALEDETRGGGGAVCYVTGRRVPLRHAALVNGTASHTVEFDDIYRYAVYHPGCPTIAAALAAAQSRGATMEQLLRAIVAGYEVSCRIGVAVQPSHYDFWHTTGTVGTFGAAAAVAVLLDCDAERTAHAIATAATMASGLQQAFRGEGMSKPLHPGHAAEAGALAAMAAARGMTGALDVLHGPAGFAAATSEDTGKWDKALAGIGKPYAVTDMTVKNHGCCGHIFAALDAVRDLQLEHGFKADDVVSVAVGGYKATKDVCDRPDARTEQECRFSTQFTVATMLLHGGVRLAAFAPERLTDPAIRALMGKVTVALDPECAAAFPSKRSAKVEIRLKDGRVLFRHQHTRKGDPDAPLTDQDLSDKFLELTSDMIGPAQAKALLAQLWEGQALPGVVPLVVNQARAAE</sequence>
<dbReference type="InterPro" id="IPR045337">
    <property type="entry name" value="MmgE_PrpD_C"/>
</dbReference>
<evidence type="ECO:0000259" key="2">
    <source>
        <dbReference type="Pfam" id="PF03972"/>
    </source>
</evidence>
<evidence type="ECO:0000256" key="1">
    <source>
        <dbReference type="ARBA" id="ARBA00006174"/>
    </source>
</evidence>
<dbReference type="Gene3D" id="3.30.1330.120">
    <property type="entry name" value="2-methylcitrate dehydratase PrpD"/>
    <property type="match status" value="1"/>
</dbReference>
<organism evidence="4 5">
    <name type="scientific">Neoroseomonas alkaliterrae</name>
    <dbReference type="NCBI Taxonomy" id="1452450"/>
    <lineage>
        <taxon>Bacteria</taxon>
        <taxon>Pseudomonadati</taxon>
        <taxon>Pseudomonadota</taxon>
        <taxon>Alphaproteobacteria</taxon>
        <taxon>Acetobacterales</taxon>
        <taxon>Acetobacteraceae</taxon>
        <taxon>Neoroseomonas</taxon>
    </lineage>
</organism>
<dbReference type="PANTHER" id="PTHR16943">
    <property type="entry name" value="2-METHYLCITRATE DEHYDRATASE-RELATED"/>
    <property type="match status" value="1"/>
</dbReference>
<name>A0A840XJ81_9PROT</name>
<dbReference type="Pfam" id="PF19305">
    <property type="entry name" value="MmgE_PrpD_C"/>
    <property type="match status" value="1"/>
</dbReference>
<keyword evidence="5" id="KW-1185">Reference proteome</keyword>
<dbReference type="AlphaFoldDB" id="A0A840XJ81"/>
<comment type="similarity">
    <text evidence="1">Belongs to the PrpD family.</text>
</comment>
<dbReference type="Proteomes" id="UP000562254">
    <property type="component" value="Unassembled WGS sequence"/>
</dbReference>
<dbReference type="GO" id="GO:0016829">
    <property type="term" value="F:lyase activity"/>
    <property type="evidence" value="ECO:0007669"/>
    <property type="project" value="InterPro"/>
</dbReference>
<feature type="domain" description="MmgE/PrpD C-terminal" evidence="3">
    <location>
        <begin position="269"/>
        <end position="437"/>
    </location>
</feature>
<dbReference type="PANTHER" id="PTHR16943:SF8">
    <property type="entry name" value="2-METHYLCITRATE DEHYDRATASE"/>
    <property type="match status" value="1"/>
</dbReference>
<dbReference type="InterPro" id="IPR042188">
    <property type="entry name" value="MmgE/PrpD_sf_2"/>
</dbReference>
<evidence type="ECO:0000313" key="4">
    <source>
        <dbReference type="EMBL" id="MBB5688538.1"/>
    </source>
</evidence>
<reference evidence="4 5" key="1">
    <citation type="submission" date="2020-08" db="EMBL/GenBank/DDBJ databases">
        <title>Genomic Encyclopedia of Type Strains, Phase IV (KMG-IV): sequencing the most valuable type-strain genomes for metagenomic binning, comparative biology and taxonomic classification.</title>
        <authorList>
            <person name="Goeker M."/>
        </authorList>
    </citation>
    <scope>NUCLEOTIDE SEQUENCE [LARGE SCALE GENOMIC DNA]</scope>
    <source>
        <strain evidence="4 5">DSM 25895</strain>
    </source>
</reference>
<dbReference type="RefSeq" id="WP_184481210.1">
    <property type="nucleotide sequence ID" value="NZ_JAAEDJ010000042.1"/>
</dbReference>
<proteinExistence type="inferred from homology"/>
<dbReference type="InterPro" id="IPR036148">
    <property type="entry name" value="MmgE/PrpD_sf"/>
</dbReference>
<dbReference type="EMBL" id="JACIJE010000001">
    <property type="protein sequence ID" value="MBB5688538.1"/>
    <property type="molecule type" value="Genomic_DNA"/>
</dbReference>
<feature type="domain" description="MmgE/PrpD N-terminal" evidence="2">
    <location>
        <begin position="8"/>
        <end position="244"/>
    </location>
</feature>
<evidence type="ECO:0000313" key="5">
    <source>
        <dbReference type="Proteomes" id="UP000562254"/>
    </source>
</evidence>
<dbReference type="SUPFAM" id="SSF103378">
    <property type="entry name" value="2-methylcitrate dehydratase PrpD"/>
    <property type="match status" value="1"/>
</dbReference>
<gene>
    <name evidence="4" type="ORF">FHS88_000648</name>
</gene>
<dbReference type="InterPro" id="IPR042183">
    <property type="entry name" value="MmgE/PrpD_sf_1"/>
</dbReference>